<dbReference type="Pfam" id="PF02441">
    <property type="entry name" value="Flavoprotein"/>
    <property type="match status" value="1"/>
</dbReference>
<reference evidence="10 11" key="1">
    <citation type="journal article" date="2023" name="Plants (Basel)">
        <title>Bridging the Gap: Combining Genomics and Transcriptomics Approaches to Understand Stylosanthes scabra, an Orphan Legume from the Brazilian Caatinga.</title>
        <authorList>
            <person name="Ferreira-Neto J.R.C."/>
            <person name="da Silva M.D."/>
            <person name="Binneck E."/>
            <person name="de Melo N.F."/>
            <person name="da Silva R.H."/>
            <person name="de Melo A.L.T.M."/>
            <person name="Pandolfi V."/>
            <person name="Bustamante F.O."/>
            <person name="Brasileiro-Vidal A.C."/>
            <person name="Benko-Iseppon A.M."/>
        </authorList>
    </citation>
    <scope>NUCLEOTIDE SEQUENCE [LARGE SCALE GENOMIC DNA]</scope>
    <source>
        <tissue evidence="10">Leaves</tissue>
    </source>
</reference>
<gene>
    <name evidence="10" type="ORF">PIB30_023491</name>
</gene>
<evidence type="ECO:0000256" key="2">
    <source>
        <dbReference type="ARBA" id="ARBA00022604"/>
    </source>
</evidence>
<evidence type="ECO:0000256" key="7">
    <source>
        <dbReference type="ARBA" id="ARBA00060685"/>
    </source>
</evidence>
<dbReference type="PANTHER" id="PTHR14359">
    <property type="entry name" value="HOMO-OLIGOMERIC FLAVIN CONTAINING CYS DECARBOXYLASE FAMILY"/>
    <property type="match status" value="1"/>
</dbReference>
<name>A0ABU6S9Q1_9FABA</name>
<protein>
    <recommendedName>
        <fullName evidence="8">phosphopantothenoylcysteine decarboxylase</fullName>
        <ecNumber evidence="8">4.1.1.36</ecNumber>
    </recommendedName>
</protein>
<comment type="similarity">
    <text evidence="6">Belongs to the HFCD (homooligomeric flavin containing Cys decarboxylase) superfamily.</text>
</comment>
<evidence type="ECO:0000259" key="9">
    <source>
        <dbReference type="Pfam" id="PF02441"/>
    </source>
</evidence>
<dbReference type="InterPro" id="IPR036551">
    <property type="entry name" value="Flavin_trans-like"/>
</dbReference>
<dbReference type="EC" id="4.1.1.36" evidence="8"/>
<keyword evidence="3" id="KW-0285">Flavoprotein</keyword>
<keyword evidence="5" id="KW-0173">Coenzyme A biosynthesis</keyword>
<keyword evidence="11" id="KW-1185">Reference proteome</keyword>
<evidence type="ECO:0000256" key="6">
    <source>
        <dbReference type="ARBA" id="ARBA00038350"/>
    </source>
</evidence>
<feature type="domain" description="Flavoprotein" evidence="9">
    <location>
        <begin position="25"/>
        <end position="188"/>
    </location>
</feature>
<comment type="caution">
    <text evidence="10">The sequence shown here is derived from an EMBL/GenBank/DDBJ whole genome shotgun (WGS) entry which is preliminary data.</text>
</comment>
<organism evidence="10 11">
    <name type="scientific">Stylosanthes scabra</name>
    <dbReference type="NCBI Taxonomy" id="79078"/>
    <lineage>
        <taxon>Eukaryota</taxon>
        <taxon>Viridiplantae</taxon>
        <taxon>Streptophyta</taxon>
        <taxon>Embryophyta</taxon>
        <taxon>Tracheophyta</taxon>
        <taxon>Spermatophyta</taxon>
        <taxon>Magnoliopsida</taxon>
        <taxon>eudicotyledons</taxon>
        <taxon>Gunneridae</taxon>
        <taxon>Pentapetalae</taxon>
        <taxon>rosids</taxon>
        <taxon>fabids</taxon>
        <taxon>Fabales</taxon>
        <taxon>Fabaceae</taxon>
        <taxon>Papilionoideae</taxon>
        <taxon>50 kb inversion clade</taxon>
        <taxon>dalbergioids sensu lato</taxon>
        <taxon>Dalbergieae</taxon>
        <taxon>Pterocarpus clade</taxon>
        <taxon>Stylosanthes</taxon>
    </lineage>
</organism>
<evidence type="ECO:0000256" key="8">
    <source>
        <dbReference type="ARBA" id="ARBA00066422"/>
    </source>
</evidence>
<keyword evidence="4" id="KW-0210">Decarboxylase</keyword>
<proteinExistence type="inferred from homology"/>
<evidence type="ECO:0000256" key="5">
    <source>
        <dbReference type="ARBA" id="ARBA00022993"/>
    </source>
</evidence>
<dbReference type="InterPro" id="IPR003382">
    <property type="entry name" value="Flavoprotein"/>
</dbReference>
<dbReference type="Proteomes" id="UP001341840">
    <property type="component" value="Unassembled WGS sequence"/>
</dbReference>
<accession>A0ABU6S9Q1</accession>
<dbReference type="Gene3D" id="3.40.50.1950">
    <property type="entry name" value="Flavin prenyltransferase-like"/>
    <property type="match status" value="1"/>
</dbReference>
<dbReference type="SUPFAM" id="SSF52507">
    <property type="entry name" value="Homo-oligomeric flavin-containing Cys decarboxylases, HFCD"/>
    <property type="match status" value="1"/>
</dbReference>
<evidence type="ECO:0000256" key="3">
    <source>
        <dbReference type="ARBA" id="ARBA00022643"/>
    </source>
</evidence>
<dbReference type="EMBL" id="JASCZI010060497">
    <property type="protein sequence ID" value="MED6132944.1"/>
    <property type="molecule type" value="Genomic_DNA"/>
</dbReference>
<sequence>MASSSASILGKRKAIAPYVPQRKPRVLLAACGCVAATKFAVLCRSFSQWAEVHTVLTKSSQKFISINDLPRGVPAYTDEFELLSWRKLGDPVLHINLANWAEIMVIAPCSADTLSKIAGGFGDNLLTCIVRAWDYSKPMFLATAMNTLMFKNPFTERHCHAILDLGIKLIPPPAGKRSTGEMAEAETISYYVKCFLEAWMQKKQTANLQ</sequence>
<keyword evidence="4" id="KW-0456">Lyase</keyword>
<comment type="cofactor">
    <cofactor evidence="1">
        <name>FMN</name>
        <dbReference type="ChEBI" id="CHEBI:58210"/>
    </cofactor>
</comment>
<evidence type="ECO:0000256" key="1">
    <source>
        <dbReference type="ARBA" id="ARBA00001917"/>
    </source>
</evidence>
<evidence type="ECO:0000256" key="4">
    <source>
        <dbReference type="ARBA" id="ARBA00022793"/>
    </source>
</evidence>
<dbReference type="PANTHER" id="PTHR14359:SF6">
    <property type="entry name" value="PHOSPHOPANTOTHENOYLCYSTEINE DECARBOXYLASE"/>
    <property type="match status" value="1"/>
</dbReference>
<keyword evidence="3" id="KW-0288">FMN</keyword>
<evidence type="ECO:0000313" key="11">
    <source>
        <dbReference type="Proteomes" id="UP001341840"/>
    </source>
</evidence>
<keyword evidence="2" id="KW-0341">Growth regulation</keyword>
<evidence type="ECO:0000313" key="10">
    <source>
        <dbReference type="EMBL" id="MED6132944.1"/>
    </source>
</evidence>
<comment type="pathway">
    <text evidence="7">Cofactor biosynthesis; coenzyme A biosynthesis; CoA from (R)-pantothenate: step 3/5.</text>
</comment>